<evidence type="ECO:0000313" key="3">
    <source>
        <dbReference type="EMBL" id="KAK7879439.1"/>
    </source>
</evidence>
<proteinExistence type="predicted"/>
<keyword evidence="4" id="KW-1185">Reference proteome</keyword>
<reference evidence="4" key="1">
    <citation type="submission" date="2024-04" db="EMBL/GenBank/DDBJ databases">
        <title>Salinicola lusitanus LLJ914,a marine bacterium isolated from the Okinawa Trough.</title>
        <authorList>
            <person name="Li J."/>
        </authorList>
    </citation>
    <scope>NUCLEOTIDE SEQUENCE [LARGE SCALE GENOMIC DNA]</scope>
</reference>
<name>A0AAW0MQQ0_9GOBI</name>
<sequence length="337" mass="39014">MTRGKRKTESNTVNDVEEGEQQPKLAATKELTSEPAKLKNKGHAFDGMTDLDTVLREIKEFRREHTESFKELKDDIKKTNTRVEQAEQRIMESEERIQNIEDATLELLELQKELKMRLIDQESRARRDNIRIHGVKEGSEDGSQSMAVFIESLLKENLDLATLELNIERAHRSVGQRPPNDAPPRSIVVKLLSYKSKEAIITAAWRKKGFEFEGRKVIIDHDYAPEILRQRKAYTEAKKVLKEKKIRFQTPFPAKLRVFYDGETQTYNSAAEATRDMAERGYQVTVLTPAEDLLEKTKRLTWRTGQAVRGHRADARPGYKQKLDAFRRPSPEERQKP</sequence>
<evidence type="ECO:0000256" key="2">
    <source>
        <dbReference type="SAM" id="MobiDB-lite"/>
    </source>
</evidence>
<dbReference type="Proteomes" id="UP001460270">
    <property type="component" value="Unassembled WGS sequence"/>
</dbReference>
<evidence type="ECO:0000313" key="4">
    <source>
        <dbReference type="Proteomes" id="UP001460270"/>
    </source>
</evidence>
<feature type="region of interest" description="Disordered" evidence="2">
    <location>
        <begin position="305"/>
        <end position="337"/>
    </location>
</feature>
<dbReference type="InterPro" id="IPR004244">
    <property type="entry name" value="Transposase_22"/>
</dbReference>
<dbReference type="AlphaFoldDB" id="A0AAW0MQQ0"/>
<keyword evidence="1" id="KW-0175">Coiled coil</keyword>
<dbReference type="EMBL" id="JBBPFD010000270">
    <property type="protein sequence ID" value="KAK7879439.1"/>
    <property type="molecule type" value="Genomic_DNA"/>
</dbReference>
<dbReference type="Gene3D" id="3.30.70.1820">
    <property type="entry name" value="L1 transposable element, RRM domain"/>
    <property type="match status" value="1"/>
</dbReference>
<feature type="coiled-coil region" evidence="1">
    <location>
        <begin position="62"/>
        <end position="113"/>
    </location>
</feature>
<feature type="compositionally biased region" description="Basic and acidic residues" evidence="2">
    <location>
        <begin position="311"/>
        <end position="337"/>
    </location>
</feature>
<evidence type="ECO:0000256" key="1">
    <source>
        <dbReference type="SAM" id="Coils"/>
    </source>
</evidence>
<evidence type="ECO:0008006" key="5">
    <source>
        <dbReference type="Google" id="ProtNLM"/>
    </source>
</evidence>
<accession>A0AAW0MQQ0</accession>
<comment type="caution">
    <text evidence="3">The sequence shown here is derived from an EMBL/GenBank/DDBJ whole genome shotgun (WGS) entry which is preliminary data.</text>
</comment>
<gene>
    <name evidence="3" type="ORF">WMY93_033851</name>
</gene>
<dbReference type="PANTHER" id="PTHR11505">
    <property type="entry name" value="L1 TRANSPOSABLE ELEMENT-RELATED"/>
    <property type="match status" value="1"/>
</dbReference>
<feature type="region of interest" description="Disordered" evidence="2">
    <location>
        <begin position="1"/>
        <end position="45"/>
    </location>
</feature>
<organism evidence="3 4">
    <name type="scientific">Mugilogobius chulae</name>
    <name type="common">yellowstripe goby</name>
    <dbReference type="NCBI Taxonomy" id="88201"/>
    <lineage>
        <taxon>Eukaryota</taxon>
        <taxon>Metazoa</taxon>
        <taxon>Chordata</taxon>
        <taxon>Craniata</taxon>
        <taxon>Vertebrata</taxon>
        <taxon>Euteleostomi</taxon>
        <taxon>Actinopterygii</taxon>
        <taxon>Neopterygii</taxon>
        <taxon>Teleostei</taxon>
        <taxon>Neoteleostei</taxon>
        <taxon>Acanthomorphata</taxon>
        <taxon>Gobiaria</taxon>
        <taxon>Gobiiformes</taxon>
        <taxon>Gobioidei</taxon>
        <taxon>Gobiidae</taxon>
        <taxon>Gobionellinae</taxon>
        <taxon>Mugilogobius</taxon>
    </lineage>
</organism>
<protein>
    <recommendedName>
        <fullName evidence="5">L1 transposable element RRM domain-containing protein</fullName>
    </recommendedName>
</protein>